<sequence length="246" mass="26815">MDQARERSIGFRAGEELERSWRGAGEELFRRYSCLLSSRSSLWERLEVANMLLDWLEVWGGFFPQSPLTPGMVEIERERAEIGPRERAASTPEGFEDEPPSLPDPDPVPGPDPERSVDKPPSHPFPVHEGFGEGLPPFPVPVLGELENELPPLPLPFLEELEDELHPLPLPVLEQLELPPLPIPVHKGGSATGLPGAFCTALPSSTAGFLVADLLIGISKSPVHPSGPVSSFWTLGIARPSPRLSA</sequence>
<evidence type="ECO:0000256" key="1">
    <source>
        <dbReference type="SAM" id="MobiDB-lite"/>
    </source>
</evidence>
<keyword evidence="3" id="KW-1185">Reference proteome</keyword>
<evidence type="ECO:0000313" key="3">
    <source>
        <dbReference type="Proteomes" id="UP001311232"/>
    </source>
</evidence>
<dbReference type="Proteomes" id="UP001311232">
    <property type="component" value="Unassembled WGS sequence"/>
</dbReference>
<comment type="caution">
    <text evidence="2">The sequence shown here is derived from an EMBL/GenBank/DDBJ whole genome shotgun (WGS) entry which is preliminary data.</text>
</comment>
<gene>
    <name evidence="2" type="ORF">CRENBAI_006301</name>
</gene>
<feature type="compositionally biased region" description="Pro residues" evidence="1">
    <location>
        <begin position="100"/>
        <end position="111"/>
    </location>
</feature>
<dbReference type="EMBL" id="JAHHUM010001456">
    <property type="protein sequence ID" value="KAK5611941.1"/>
    <property type="molecule type" value="Genomic_DNA"/>
</dbReference>
<reference evidence="2 3" key="1">
    <citation type="submission" date="2021-06" db="EMBL/GenBank/DDBJ databases">
        <authorList>
            <person name="Palmer J.M."/>
        </authorList>
    </citation>
    <scope>NUCLEOTIDE SEQUENCE [LARGE SCALE GENOMIC DNA]</scope>
    <source>
        <strain evidence="2 3">MEX-2019</strain>
        <tissue evidence="2">Muscle</tissue>
    </source>
</reference>
<feature type="region of interest" description="Disordered" evidence="1">
    <location>
        <begin position="80"/>
        <end position="130"/>
    </location>
</feature>
<dbReference type="AlphaFoldDB" id="A0AAV9RSM9"/>
<feature type="compositionally biased region" description="Basic and acidic residues" evidence="1">
    <location>
        <begin position="112"/>
        <end position="121"/>
    </location>
</feature>
<name>A0AAV9RSM9_9TELE</name>
<organism evidence="2 3">
    <name type="scientific">Crenichthys baileyi</name>
    <name type="common">White River springfish</name>
    <dbReference type="NCBI Taxonomy" id="28760"/>
    <lineage>
        <taxon>Eukaryota</taxon>
        <taxon>Metazoa</taxon>
        <taxon>Chordata</taxon>
        <taxon>Craniata</taxon>
        <taxon>Vertebrata</taxon>
        <taxon>Euteleostomi</taxon>
        <taxon>Actinopterygii</taxon>
        <taxon>Neopterygii</taxon>
        <taxon>Teleostei</taxon>
        <taxon>Neoteleostei</taxon>
        <taxon>Acanthomorphata</taxon>
        <taxon>Ovalentaria</taxon>
        <taxon>Atherinomorphae</taxon>
        <taxon>Cyprinodontiformes</taxon>
        <taxon>Goodeidae</taxon>
        <taxon>Crenichthys</taxon>
    </lineage>
</organism>
<protein>
    <submittedName>
        <fullName evidence="2">Uncharacterized protein</fullName>
    </submittedName>
</protein>
<evidence type="ECO:0000313" key="2">
    <source>
        <dbReference type="EMBL" id="KAK5611941.1"/>
    </source>
</evidence>
<proteinExistence type="predicted"/>
<accession>A0AAV9RSM9</accession>